<gene>
    <name evidence="19" type="ORF">mMyoMyo1_015001</name>
</gene>
<feature type="region of interest" description="Disordered" evidence="16">
    <location>
        <begin position="682"/>
        <end position="714"/>
    </location>
</feature>
<evidence type="ECO:0000313" key="19">
    <source>
        <dbReference type="EMBL" id="KAF6269560.1"/>
    </source>
</evidence>
<keyword evidence="8 14" id="KW-0863">Zinc-finger</keyword>
<dbReference type="PANTHER" id="PTHR24381">
    <property type="entry name" value="ZINC FINGER PROTEIN"/>
    <property type="match status" value="1"/>
</dbReference>
<evidence type="ECO:0000256" key="16">
    <source>
        <dbReference type="SAM" id="MobiDB-lite"/>
    </source>
</evidence>
<dbReference type="Gene3D" id="1.10.4020.10">
    <property type="entry name" value="DNA breaking-rejoining enzymes"/>
    <property type="match status" value="1"/>
</dbReference>
<dbReference type="FunFam" id="3.30.160.60:FF:001757">
    <property type="entry name" value="paternally-expressed gene 3 protein isoform X1"/>
    <property type="match status" value="1"/>
</dbReference>
<feature type="region of interest" description="Disordered" evidence="16">
    <location>
        <begin position="1216"/>
        <end position="1244"/>
    </location>
</feature>
<dbReference type="InterPro" id="IPR038269">
    <property type="entry name" value="SCAN_sf"/>
</dbReference>
<dbReference type="GO" id="GO:0005634">
    <property type="term" value="C:nucleus"/>
    <property type="evidence" value="ECO:0007669"/>
    <property type="project" value="UniProtKB-SubCell"/>
</dbReference>
<evidence type="ECO:0000256" key="11">
    <source>
        <dbReference type="ARBA" id="ARBA00023242"/>
    </source>
</evidence>
<proteinExistence type="inferred from homology"/>
<dbReference type="FunFam" id="3.30.160.60:FF:000204">
    <property type="entry name" value="Zinc finger protein 331"/>
    <property type="match status" value="1"/>
</dbReference>
<keyword evidence="9" id="KW-0862">Zinc</keyword>
<dbReference type="InterPro" id="IPR013087">
    <property type="entry name" value="Znf_C2H2_type"/>
</dbReference>
<evidence type="ECO:0000256" key="13">
    <source>
        <dbReference type="ARBA" id="ARBA00070224"/>
    </source>
</evidence>
<keyword evidence="4" id="KW-0963">Cytoplasm</keyword>
<feature type="compositionally biased region" description="Basic and acidic residues" evidence="16">
    <location>
        <begin position="872"/>
        <end position="884"/>
    </location>
</feature>
<keyword evidence="6" id="KW-0479">Metal-binding</keyword>
<feature type="domain" description="C2H2-type" evidence="17">
    <location>
        <begin position="469"/>
        <end position="492"/>
    </location>
</feature>
<dbReference type="Pfam" id="PF13912">
    <property type="entry name" value="zf-C2H2_6"/>
    <property type="match status" value="1"/>
</dbReference>
<dbReference type="SMART" id="SM00431">
    <property type="entry name" value="SCAN"/>
    <property type="match status" value="1"/>
</dbReference>
<accession>A0A7J7R083</accession>
<feature type="compositionally biased region" description="Acidic residues" evidence="16">
    <location>
        <begin position="1228"/>
        <end position="1243"/>
    </location>
</feature>
<feature type="domain" description="C2H2-type" evidence="17">
    <location>
        <begin position="1184"/>
        <end position="1211"/>
    </location>
</feature>
<evidence type="ECO:0000256" key="6">
    <source>
        <dbReference type="ARBA" id="ARBA00022723"/>
    </source>
</evidence>
<feature type="region of interest" description="Disordered" evidence="16">
    <location>
        <begin position="240"/>
        <end position="276"/>
    </location>
</feature>
<dbReference type="GO" id="GO:0000977">
    <property type="term" value="F:RNA polymerase II transcription regulatory region sequence-specific DNA binding"/>
    <property type="evidence" value="ECO:0007669"/>
    <property type="project" value="TreeGrafter"/>
</dbReference>
<evidence type="ECO:0000259" key="17">
    <source>
        <dbReference type="PROSITE" id="PS50157"/>
    </source>
</evidence>
<dbReference type="Proteomes" id="UP000527355">
    <property type="component" value="Unassembled WGS sequence"/>
</dbReference>
<evidence type="ECO:0000256" key="5">
    <source>
        <dbReference type="ARBA" id="ARBA00022703"/>
    </source>
</evidence>
<feature type="domain" description="C2H2-type" evidence="17">
    <location>
        <begin position="913"/>
        <end position="940"/>
    </location>
</feature>
<dbReference type="InterPro" id="IPR003309">
    <property type="entry name" value="SCAN_dom"/>
</dbReference>
<feature type="domain" description="C2H2-type" evidence="17">
    <location>
        <begin position="527"/>
        <end position="555"/>
    </location>
</feature>
<feature type="domain" description="C2H2-type" evidence="17">
    <location>
        <begin position="1246"/>
        <end position="1273"/>
    </location>
</feature>
<feature type="compositionally biased region" description="Acidic residues" evidence="16">
    <location>
        <begin position="1612"/>
        <end position="1641"/>
    </location>
</feature>
<dbReference type="PROSITE" id="PS50157">
    <property type="entry name" value="ZINC_FINGER_C2H2_2"/>
    <property type="match status" value="13"/>
</dbReference>
<feature type="compositionally biased region" description="Acidic residues" evidence="16">
    <location>
        <begin position="1525"/>
        <end position="1538"/>
    </location>
</feature>
<evidence type="ECO:0000256" key="1">
    <source>
        <dbReference type="ARBA" id="ARBA00004123"/>
    </source>
</evidence>
<feature type="region of interest" description="Disordered" evidence="16">
    <location>
        <begin position="1101"/>
        <end position="1168"/>
    </location>
</feature>
<feature type="compositionally biased region" description="Acidic residues" evidence="16">
    <location>
        <begin position="1579"/>
        <end position="1598"/>
    </location>
</feature>
<dbReference type="Pfam" id="PF00096">
    <property type="entry name" value="zf-C2H2"/>
    <property type="match status" value="7"/>
</dbReference>
<evidence type="ECO:0000256" key="15">
    <source>
        <dbReference type="PROSITE-ProRule" id="PRU00187"/>
    </source>
</evidence>
<dbReference type="GO" id="GO:0000981">
    <property type="term" value="F:DNA-binding transcription factor activity, RNA polymerase II-specific"/>
    <property type="evidence" value="ECO:0007669"/>
    <property type="project" value="TreeGrafter"/>
</dbReference>
<feature type="domain" description="C2H2-type" evidence="17">
    <location>
        <begin position="418"/>
        <end position="445"/>
    </location>
</feature>
<dbReference type="GO" id="GO:0005737">
    <property type="term" value="C:cytoplasm"/>
    <property type="evidence" value="ECO:0007669"/>
    <property type="project" value="UniProtKB-SubCell"/>
</dbReference>
<dbReference type="SMART" id="SM00355">
    <property type="entry name" value="ZnF_C2H2"/>
    <property type="match status" value="13"/>
</dbReference>
<feature type="domain" description="C2H2-type" evidence="17">
    <location>
        <begin position="1702"/>
        <end position="1726"/>
    </location>
</feature>
<dbReference type="VEuPathDB" id="HostDB:LOC118655114"/>
<dbReference type="FunFam" id="3.30.160.60:FF:001567">
    <property type="entry name" value="Paternally expressed 3"/>
    <property type="match status" value="1"/>
</dbReference>
<dbReference type="Gene3D" id="3.30.160.60">
    <property type="entry name" value="Classic Zinc Finger"/>
    <property type="match status" value="9"/>
</dbReference>
<evidence type="ECO:0000256" key="4">
    <source>
        <dbReference type="ARBA" id="ARBA00022490"/>
    </source>
</evidence>
<comment type="subunit">
    <text evidence="12">Homodimer. Interacts with SIAH1A and SIAH2. Interacts with TRAF2.</text>
</comment>
<evidence type="ECO:0000256" key="7">
    <source>
        <dbReference type="ARBA" id="ARBA00022737"/>
    </source>
</evidence>
<feature type="domain" description="C2H2-type" evidence="17">
    <location>
        <begin position="1643"/>
        <end position="1666"/>
    </location>
</feature>
<protein>
    <recommendedName>
        <fullName evidence="13">Paternally-expressed gene 3 protein</fullName>
    </recommendedName>
</protein>
<dbReference type="InterPro" id="IPR036236">
    <property type="entry name" value="Znf_C2H2_sf"/>
</dbReference>
<dbReference type="FunFam" id="3.30.160.60:FF:000661">
    <property type="entry name" value="paternally-expressed gene 3 protein-like"/>
    <property type="match status" value="1"/>
</dbReference>
<evidence type="ECO:0000259" key="18">
    <source>
        <dbReference type="PROSITE" id="PS50804"/>
    </source>
</evidence>
<dbReference type="FunFam" id="1.10.4020.10:FF:000001">
    <property type="entry name" value="zinc finger protein 263 isoform X1"/>
    <property type="match status" value="1"/>
</dbReference>
<dbReference type="FunFam" id="3.30.160.60:FF:002668">
    <property type="entry name" value="Paternally expressed 3"/>
    <property type="match status" value="1"/>
</dbReference>
<organism evidence="19 20">
    <name type="scientific">Myotis myotis</name>
    <name type="common">Greater mouse-eared bat</name>
    <name type="synonym">Vespertilio myotis</name>
    <dbReference type="NCBI Taxonomy" id="51298"/>
    <lineage>
        <taxon>Eukaryota</taxon>
        <taxon>Metazoa</taxon>
        <taxon>Chordata</taxon>
        <taxon>Craniata</taxon>
        <taxon>Vertebrata</taxon>
        <taxon>Euteleostomi</taxon>
        <taxon>Mammalia</taxon>
        <taxon>Eutheria</taxon>
        <taxon>Laurasiatheria</taxon>
        <taxon>Chiroptera</taxon>
        <taxon>Yangochiroptera</taxon>
        <taxon>Vespertilionidae</taxon>
        <taxon>Myotis</taxon>
    </lineage>
</organism>
<feature type="region of interest" description="Disordered" evidence="16">
    <location>
        <begin position="748"/>
        <end position="884"/>
    </location>
</feature>
<dbReference type="GO" id="GO:0008270">
    <property type="term" value="F:zinc ion binding"/>
    <property type="evidence" value="ECO:0007669"/>
    <property type="project" value="UniProtKB-KW"/>
</dbReference>
<keyword evidence="5" id="KW-0053">Apoptosis</keyword>
<feature type="compositionally biased region" description="Basic and acidic residues" evidence="16">
    <location>
        <begin position="767"/>
        <end position="785"/>
    </location>
</feature>
<dbReference type="PROSITE" id="PS00028">
    <property type="entry name" value="ZINC_FINGER_C2H2_1"/>
    <property type="match status" value="12"/>
</dbReference>
<dbReference type="PROSITE" id="PS50804">
    <property type="entry name" value="SCAN_BOX"/>
    <property type="match status" value="1"/>
</dbReference>
<dbReference type="FunFam" id="3.30.160.60:FF:001328">
    <property type="entry name" value="paternally-expressed gene 3 protein"/>
    <property type="match status" value="1"/>
</dbReference>
<feature type="compositionally biased region" description="Low complexity" evidence="16">
    <location>
        <begin position="1539"/>
        <end position="1552"/>
    </location>
</feature>
<feature type="domain" description="C2H2-type" evidence="17">
    <location>
        <begin position="1419"/>
        <end position="1446"/>
    </location>
</feature>
<evidence type="ECO:0000256" key="8">
    <source>
        <dbReference type="ARBA" id="ARBA00022771"/>
    </source>
</evidence>
<feature type="domain" description="C2H2-type" evidence="17">
    <location>
        <begin position="579"/>
        <end position="606"/>
    </location>
</feature>
<dbReference type="EMBL" id="JABWUV010000042">
    <property type="protein sequence ID" value="KAF6269560.1"/>
    <property type="molecule type" value="Genomic_DNA"/>
</dbReference>
<dbReference type="GO" id="GO:0006915">
    <property type="term" value="P:apoptotic process"/>
    <property type="evidence" value="ECO:0007669"/>
    <property type="project" value="UniProtKB-KW"/>
</dbReference>
<dbReference type="PANTHER" id="PTHR24381:SF293">
    <property type="entry name" value="PATERNALLY-EXPRESSED GENE 3 PROTEIN"/>
    <property type="match status" value="1"/>
</dbReference>
<feature type="compositionally biased region" description="Basic and acidic residues" evidence="16">
    <location>
        <begin position="266"/>
        <end position="276"/>
    </location>
</feature>
<feature type="compositionally biased region" description="Basic and acidic residues" evidence="16">
    <location>
        <begin position="1599"/>
        <end position="1611"/>
    </location>
</feature>
<feature type="region of interest" description="Disordered" evidence="16">
    <location>
        <begin position="364"/>
        <end position="408"/>
    </location>
</feature>
<keyword evidence="7" id="KW-0677">Repeat</keyword>
<evidence type="ECO:0000256" key="9">
    <source>
        <dbReference type="ARBA" id="ARBA00022833"/>
    </source>
</evidence>
<dbReference type="CDD" id="cd07936">
    <property type="entry name" value="SCAN"/>
    <property type="match status" value="1"/>
</dbReference>
<dbReference type="SUPFAM" id="SSF47353">
    <property type="entry name" value="Retrovirus capsid dimerization domain-like"/>
    <property type="match status" value="1"/>
</dbReference>
<reference evidence="19 20" key="1">
    <citation type="journal article" date="2020" name="Nature">
        <title>Six reference-quality genomes reveal evolution of bat adaptations.</title>
        <authorList>
            <person name="Jebb D."/>
            <person name="Huang Z."/>
            <person name="Pippel M."/>
            <person name="Hughes G.M."/>
            <person name="Lavrichenko K."/>
            <person name="Devanna P."/>
            <person name="Winkler S."/>
            <person name="Jermiin L.S."/>
            <person name="Skirmuntt E.C."/>
            <person name="Katzourakis A."/>
            <person name="Burkitt-Gray L."/>
            <person name="Ray D.A."/>
            <person name="Sullivan K.A.M."/>
            <person name="Roscito J.G."/>
            <person name="Kirilenko B.M."/>
            <person name="Davalos L.M."/>
            <person name="Corthals A.P."/>
            <person name="Power M.L."/>
            <person name="Jones G."/>
            <person name="Ransome R.D."/>
            <person name="Dechmann D.K.N."/>
            <person name="Locatelli A.G."/>
            <person name="Puechmaille S.J."/>
            <person name="Fedrigo O."/>
            <person name="Jarvis E.D."/>
            <person name="Hiller M."/>
            <person name="Vernes S.C."/>
            <person name="Myers E.W."/>
            <person name="Teeling E.C."/>
        </authorList>
    </citation>
    <scope>NUCLEOTIDE SEQUENCE [LARGE SCALE GENOMIC DNA]</scope>
    <source>
        <strain evidence="19">MMyoMyo1</strain>
        <tissue evidence="19">Flight muscle</tissue>
    </source>
</reference>
<evidence type="ECO:0000256" key="2">
    <source>
        <dbReference type="ARBA" id="ARBA00004496"/>
    </source>
</evidence>
<dbReference type="Pfam" id="PF02023">
    <property type="entry name" value="SCAN"/>
    <property type="match status" value="1"/>
</dbReference>
<evidence type="ECO:0000256" key="14">
    <source>
        <dbReference type="PROSITE-ProRule" id="PRU00042"/>
    </source>
</evidence>
<comment type="similarity">
    <text evidence="3">Belongs to the krueppel C2H2-type zinc-finger protein family.</text>
</comment>
<evidence type="ECO:0000256" key="12">
    <source>
        <dbReference type="ARBA" id="ARBA00061988"/>
    </source>
</evidence>
<dbReference type="FunFam" id="3.30.160.60:FF:002097">
    <property type="entry name" value="paternally-expressed gene 3 protein isoform X1"/>
    <property type="match status" value="1"/>
</dbReference>
<keyword evidence="20" id="KW-1185">Reference proteome</keyword>
<feature type="compositionally biased region" description="Basic and acidic residues" evidence="16">
    <location>
        <begin position="364"/>
        <end position="394"/>
    </location>
</feature>
<feature type="domain" description="C2H2-type" evidence="17">
    <location>
        <begin position="1362"/>
        <end position="1389"/>
    </location>
</feature>
<comment type="subcellular location">
    <subcellularLocation>
        <location evidence="2">Cytoplasm</location>
    </subcellularLocation>
    <subcellularLocation>
        <location evidence="1 15">Nucleus</location>
    </subcellularLocation>
</comment>
<keyword evidence="11 15" id="KW-0539">Nucleus</keyword>
<feature type="region of interest" description="Disordered" evidence="16">
    <location>
        <begin position="1523"/>
        <end position="1641"/>
    </location>
</feature>
<evidence type="ECO:0000256" key="10">
    <source>
        <dbReference type="ARBA" id="ARBA00023125"/>
    </source>
</evidence>
<sequence length="1726" mass="194683">MMPLKRFYSGRAKKSWVPDLYDLDSDLAQYPDAIVGGSPTDSEFSHQRFRNFLYVEFVGPQKTLLRLRNLCLDWLQPEINSKEEIIDLLVLEQYLNILPERVRLWVQARRPQTCEKLVDLLEMYHEVYGPEGMRERERRARSRDLSLRERWPYGRIPRSRFPPRDLSLPASMERAFATERGRRRRSLMMQYELQSQDTMSYQDMVKLTEDRKAQNSIKDNMENYRKLLFLGLQLAEDDGHSHMTQGHSRSKRSAYPSTSRGLRTMPEAKKSTHRRGICEEEASHGAIMEKFKDVLQNPTSARPRVPSDRFPRVPRRADHDWKEVSLDRESVIQEGGCAGDACRGACNCNSNLVSKKKVLERKRRYEFDTDGKGSAHDQRDSPRKKPFEGSEMRRAMSMSSLSPPSAESQPLDFAAMPYVCDECGRAFSVISEFVEHQIMHTRENLYEYGEAFIRSVAVTRKSAARGKCFECKECGETFDKTVDLAEHCQIHSRGHLAACNDEEYEEPFMPSPTFSELQKMYGKEKFYECKVCKETFLHSSALVEHQKKVHGRDDKDDEVFKPNPAFKGPQRMHAKEKVYECSVCGETFRHSSSLKEHQKVHTRANLFENKSKACEETFLPGQPLSRHQKYYLQEKLFGFKDNGDAFGQKILFPREHPSVHFQKNSYEGRAYGKSVIHSRPFTESRKSHTITRPPENEDEKAFTISSNPDDNQKITTKENVLEKKPNERSVIHSLSLAEVQKCHSAVGPNKPKVIAESTITSPNIPEQKVHAGEKTSEEKKNERSVIHSLPVFKLPKSPSGNEWNEKGGFSNLHAKQQKPPARPTPNEGDKSSNYKDSVIRLVSGTEPPKSLAAEGASEFKKDGQSTVSKSNVPEHQKARAKKKNIERGNCETSVIHSLHFGEPETFRPREKLYECPECGESFVRSSDLTEHQKIHHRKKPFGSKNYERSVIRSVASADPQTSYAEQPVQVRYGQEPEGMTCIQQPEQTSFLDELVEMSYVKEPVKGYGQEPVGLACLQQPEGMACLQEPEGMACLQEPEGMTCLQEPEGMTCLQEPEEMTCLQEPMQASFFEDLVEMNYVEEPVQGYGQEPVGMICIQQPAQASHPRQPVGMSSAGQPAQASYPRQPVGMSSAGQPAQASYPRQPVGMSSAGQPAQASRPRQPVGVSYAGQPAQASCAQHPVPQECKDCGQSFATIEDLGAHQKIYTQEEFHGGSVIRGAVGGRPEQEEPELEEEEEEEDSEDSIYGCKDCGLGFADRADLKDHQKVHGREYLVDTREYTQSVIHTHSISEYQRDNTGEQLFECPACGESFVHSSFLFEHQKVHEQDPYYGHRRYDEPFMNPFILNPQRFRAPQANPTAMYLQCHVCGQDFIHGSVFNEHLALHMGEGSPEQAQRGSDAVSAGLALAELQRSQAEEKHYECGICGEAFLSQADLREHKKIHEKDDEPYDYGASFVHTSFLTEPPKGDSPFFECKDCGKSFIHNTVLIKHQKFHVEEEEAAAQEVEANVLVPREVLRIQGSNMEAAEPEVEAAEPEVEAAEPNVEAAEPNGEAEGPDGEAAEPNGEAEQPNGEAEQPNGDADEPDGAGIEDPEEREEELEGKAEEPEGKAEEPEGDADEPDGAGIEDPEEEDEDEEIQVEEPYYDCRECGETFTTTSAYGEHRQTHARVIIFESGNGYGEGSHYTGQASTSTQGSDRADDKYFKCDVCGQFFCDRLSLARHQNTHTG</sequence>
<feature type="domain" description="C2H2-type" evidence="17">
    <location>
        <begin position="1302"/>
        <end position="1329"/>
    </location>
</feature>
<feature type="domain" description="C2H2-type" evidence="17">
    <location>
        <begin position="1471"/>
        <end position="1498"/>
    </location>
</feature>
<evidence type="ECO:0000313" key="20">
    <source>
        <dbReference type="Proteomes" id="UP000527355"/>
    </source>
</evidence>
<feature type="domain" description="SCAN box" evidence="18">
    <location>
        <begin position="46"/>
        <end position="122"/>
    </location>
</feature>
<keyword evidence="10" id="KW-0238">DNA-binding</keyword>
<feature type="compositionally biased region" description="Low complexity" evidence="16">
    <location>
        <begin position="395"/>
        <end position="408"/>
    </location>
</feature>
<comment type="caution">
    <text evidence="19">The sequence shown here is derived from an EMBL/GenBank/DDBJ whole genome shotgun (WGS) entry which is preliminary data.</text>
</comment>
<dbReference type="SUPFAM" id="SSF57667">
    <property type="entry name" value="beta-beta-alpha zinc fingers"/>
    <property type="match status" value="8"/>
</dbReference>
<name>A0A7J7R083_MYOMY</name>
<evidence type="ECO:0000256" key="3">
    <source>
        <dbReference type="ARBA" id="ARBA00006991"/>
    </source>
</evidence>